<sequence length="25" mass="2812">AVKQIKDYMLDRINGVYGADAKFPV</sequence>
<name>Q7M0Y0_DESDE</name>
<keyword id="KW-0903">Direct protein sequencing</keyword>
<evidence type="ECO:0000313" key="1">
    <source>
        <dbReference type="PIR" id="S29284"/>
    </source>
</evidence>
<dbReference type="AlphaFoldDB" id="Q7M0Y0"/>
<organism evidence="1">
    <name type="scientific">Desulfovibrio desulfuricans</name>
    <dbReference type="NCBI Taxonomy" id="876"/>
    <lineage>
        <taxon>Bacteria</taxon>
        <taxon>Pseudomonadati</taxon>
        <taxon>Thermodesulfobacteriota</taxon>
        <taxon>Desulfovibrionia</taxon>
        <taxon>Desulfovibrionales</taxon>
        <taxon>Desulfovibrionaceae</taxon>
        <taxon>Desulfovibrio</taxon>
    </lineage>
</organism>
<reference evidence="1" key="1">
    <citation type="journal article" date="1992" name="Eur. J. Biochem.">
        <title>Further characterization of the [Fe]-hydrogenase from Desulfovibrio desulfuricans ATCC 7757.</title>
        <authorList>
            <person name="Hatchikian E.C."/>
            <person name="Forget N."/>
            <person name="Fernandez V.M."/>
            <person name="Williams R."/>
            <person name="Cammack R."/>
        </authorList>
    </citation>
    <scope>PROTEIN SEQUENCE</scope>
</reference>
<feature type="non-terminal residue" evidence="1">
    <location>
        <position position="1"/>
    </location>
</feature>
<proteinExistence type="evidence at protein level"/>
<feature type="non-terminal residue" evidence="1">
    <location>
        <position position="25"/>
    </location>
</feature>
<protein>
    <submittedName>
        <fullName evidence="1">Hydrogenase (Fe) small chain</fullName>
        <ecNumber evidence="1">1.18.99.1</ecNumber>
    </submittedName>
</protein>
<accession>Q7M0Y0</accession>
<dbReference type="EC" id="1.18.99.1" evidence="1"/>
<dbReference type="PIR" id="S29284">
    <property type="entry name" value="S29284"/>
</dbReference>